<dbReference type="PANTHER" id="PTHR14239">
    <property type="entry name" value="DUDULIN-RELATED"/>
    <property type="match status" value="1"/>
</dbReference>
<dbReference type="GO" id="GO:0052851">
    <property type="term" value="F:ferric-chelate reductase (NADPH) activity"/>
    <property type="evidence" value="ECO:0007669"/>
    <property type="project" value="TreeGrafter"/>
</dbReference>
<dbReference type="OMA" id="DETGFHY"/>
<evidence type="ECO:0000313" key="4">
    <source>
        <dbReference type="Proteomes" id="UP000619545"/>
    </source>
</evidence>
<protein>
    <submittedName>
        <fullName evidence="3">NADPH-dependent F420 reductase</fullName>
    </submittedName>
</protein>
<dbReference type="InterPro" id="IPR051267">
    <property type="entry name" value="STEAP_metalloreductase"/>
</dbReference>
<dbReference type="AlphaFoldDB" id="A0A832WPI1"/>
<reference evidence="3" key="1">
    <citation type="journal article" date="2020" name="bioRxiv">
        <title>A rank-normalized archaeal taxonomy based on genome phylogeny resolves widespread incomplete and uneven classifications.</title>
        <authorList>
            <person name="Rinke C."/>
            <person name="Chuvochina M."/>
            <person name="Mussig A.J."/>
            <person name="Chaumeil P.-A."/>
            <person name="Waite D.W."/>
            <person name="Whitman W.B."/>
            <person name="Parks D.H."/>
            <person name="Hugenholtz P."/>
        </authorList>
    </citation>
    <scope>NUCLEOTIDE SEQUENCE</scope>
    <source>
        <strain evidence="3">UBA8853</strain>
    </source>
</reference>
<organism evidence="3 4">
    <name type="scientific">Methanopyrus kandleri</name>
    <dbReference type="NCBI Taxonomy" id="2320"/>
    <lineage>
        <taxon>Archaea</taxon>
        <taxon>Methanobacteriati</taxon>
        <taxon>Methanobacteriota</taxon>
        <taxon>Methanomada group</taxon>
        <taxon>Methanopyri</taxon>
        <taxon>Methanopyrales</taxon>
        <taxon>Methanopyraceae</taxon>
        <taxon>Methanopyrus</taxon>
    </lineage>
</organism>
<keyword evidence="1" id="KW-0560">Oxidoreductase</keyword>
<dbReference type="GO" id="GO:0015677">
    <property type="term" value="P:copper ion import"/>
    <property type="evidence" value="ECO:0007669"/>
    <property type="project" value="TreeGrafter"/>
</dbReference>
<dbReference type="InterPro" id="IPR036291">
    <property type="entry name" value="NAD(P)-bd_dom_sf"/>
</dbReference>
<accession>A0A832WPI1</accession>
<dbReference type="SUPFAM" id="SSF51735">
    <property type="entry name" value="NAD(P)-binding Rossmann-fold domains"/>
    <property type="match status" value="1"/>
</dbReference>
<dbReference type="GO" id="GO:0005886">
    <property type="term" value="C:plasma membrane"/>
    <property type="evidence" value="ECO:0007669"/>
    <property type="project" value="TreeGrafter"/>
</dbReference>
<dbReference type="RefSeq" id="WP_011018605.1">
    <property type="nucleotide sequence ID" value="NZ_DUJS01000004.1"/>
</dbReference>
<dbReference type="GO" id="GO:0016651">
    <property type="term" value="F:oxidoreductase activity, acting on NAD(P)H"/>
    <property type="evidence" value="ECO:0007669"/>
    <property type="project" value="InterPro"/>
</dbReference>
<dbReference type="Pfam" id="PF03807">
    <property type="entry name" value="F420_oxidored"/>
    <property type="match status" value="1"/>
</dbReference>
<dbReference type="GO" id="GO:0008823">
    <property type="term" value="F:cupric reductase (NADH) activity"/>
    <property type="evidence" value="ECO:0007669"/>
    <property type="project" value="TreeGrafter"/>
</dbReference>
<dbReference type="GeneID" id="1477536"/>
<gene>
    <name evidence="3" type="primary">npdG</name>
    <name evidence="3" type="ORF">HA336_05265</name>
</gene>
<dbReference type="GO" id="GO:0050661">
    <property type="term" value="F:NADP binding"/>
    <property type="evidence" value="ECO:0007669"/>
    <property type="project" value="InterPro"/>
</dbReference>
<evidence type="ECO:0000313" key="3">
    <source>
        <dbReference type="EMBL" id="HII70624.1"/>
    </source>
</evidence>
<dbReference type="InterPro" id="IPR028939">
    <property type="entry name" value="P5C_Rdtase_cat_N"/>
</dbReference>
<evidence type="ECO:0000259" key="2">
    <source>
        <dbReference type="Pfam" id="PF03807"/>
    </source>
</evidence>
<evidence type="ECO:0000256" key="1">
    <source>
        <dbReference type="ARBA" id="ARBA00023002"/>
    </source>
</evidence>
<sequence>MRLAFIGGTGHQGFGLALRLAAAGHHVIIGSREEERAVKAAEEAEEILAEHGYEDVTVEGRENSDAAAEAEVVFLTVPFFAVIDTVKAIRDSLDEDAIVVDVTVPLETAVGGKPTRLIRPWAGSAAETVQSLVNNPVVSAFENVSAESLRDLEKEVKCDVVVCSDHEDAKRTVMELAEEIPGVRAIDGGPLENARIVESITALLISLNMRYGKEDVGIRFTNL</sequence>
<dbReference type="EMBL" id="DUJS01000004">
    <property type="protein sequence ID" value="HII70624.1"/>
    <property type="molecule type" value="Genomic_DNA"/>
</dbReference>
<proteinExistence type="predicted"/>
<name>A0A832WPI1_9EURY</name>
<dbReference type="Proteomes" id="UP000619545">
    <property type="component" value="Unassembled WGS sequence"/>
</dbReference>
<dbReference type="Gene3D" id="3.40.50.720">
    <property type="entry name" value="NAD(P)-binding Rossmann-like Domain"/>
    <property type="match status" value="1"/>
</dbReference>
<dbReference type="InterPro" id="IPR010185">
    <property type="entry name" value="NpdG"/>
</dbReference>
<comment type="caution">
    <text evidence="3">The sequence shown here is derived from an EMBL/GenBank/DDBJ whole genome shotgun (WGS) entry which is preliminary data.</text>
</comment>
<dbReference type="NCBIfam" id="TIGR01915">
    <property type="entry name" value="npdG"/>
    <property type="match status" value="1"/>
</dbReference>
<dbReference type="PANTHER" id="PTHR14239:SF0">
    <property type="entry name" value="F420-DEPENDENT NADP REDUCTASE"/>
    <property type="match status" value="1"/>
</dbReference>
<dbReference type="GO" id="GO:0070967">
    <property type="term" value="F:coenzyme F420 binding"/>
    <property type="evidence" value="ECO:0007669"/>
    <property type="project" value="InterPro"/>
</dbReference>
<dbReference type="GO" id="GO:0006740">
    <property type="term" value="P:NADPH regeneration"/>
    <property type="evidence" value="ECO:0007669"/>
    <property type="project" value="InterPro"/>
</dbReference>
<feature type="domain" description="Pyrroline-5-carboxylate reductase catalytic N-terminal" evidence="2">
    <location>
        <begin position="2"/>
        <end position="105"/>
    </location>
</feature>